<reference evidence="4 5" key="1">
    <citation type="submission" date="2016-02" db="EMBL/GenBank/DDBJ databases">
        <authorList>
            <person name="Wen L."/>
            <person name="He K."/>
            <person name="Yang H."/>
        </authorList>
    </citation>
    <scope>NUCLEOTIDE SEQUENCE [LARGE SCALE GENOMIC DNA]</scope>
    <source>
        <strain evidence="4 5">CZ1127</strain>
    </source>
</reference>
<evidence type="ECO:0000256" key="1">
    <source>
        <dbReference type="ARBA" id="ARBA00022679"/>
    </source>
</evidence>
<dbReference type="SUPFAM" id="SSF53756">
    <property type="entry name" value="UDP-Glycosyltransferase/glycogen phosphorylase"/>
    <property type="match status" value="1"/>
</dbReference>
<evidence type="ECO:0000259" key="2">
    <source>
        <dbReference type="Pfam" id="PF00534"/>
    </source>
</evidence>
<dbReference type="CDD" id="cd03801">
    <property type="entry name" value="GT4_PimA-like"/>
    <property type="match status" value="1"/>
</dbReference>
<dbReference type="Pfam" id="PF13439">
    <property type="entry name" value="Glyco_transf_4"/>
    <property type="match status" value="1"/>
</dbReference>
<dbReference type="EMBL" id="CP014224">
    <property type="protein sequence ID" value="ANW94967.1"/>
    <property type="molecule type" value="Genomic_DNA"/>
</dbReference>
<dbReference type="GO" id="GO:0009103">
    <property type="term" value="P:lipopolysaccharide biosynthetic process"/>
    <property type="evidence" value="ECO:0007669"/>
    <property type="project" value="TreeGrafter"/>
</dbReference>
<proteinExistence type="predicted"/>
<name>A0A1B1Y2K8_9FLAO</name>
<evidence type="ECO:0000259" key="3">
    <source>
        <dbReference type="Pfam" id="PF13439"/>
    </source>
</evidence>
<evidence type="ECO:0008006" key="6">
    <source>
        <dbReference type="Google" id="ProtNLM"/>
    </source>
</evidence>
<dbReference type="InterPro" id="IPR001296">
    <property type="entry name" value="Glyco_trans_1"/>
</dbReference>
<dbReference type="Pfam" id="PF00534">
    <property type="entry name" value="Glycos_transf_1"/>
    <property type="match status" value="1"/>
</dbReference>
<organism evidence="4 5">
    <name type="scientific">Wenyingzhuangia fucanilytica</name>
    <dbReference type="NCBI Taxonomy" id="1790137"/>
    <lineage>
        <taxon>Bacteria</taxon>
        <taxon>Pseudomonadati</taxon>
        <taxon>Bacteroidota</taxon>
        <taxon>Flavobacteriia</taxon>
        <taxon>Flavobacteriales</taxon>
        <taxon>Flavobacteriaceae</taxon>
        <taxon>Wenyingzhuangia</taxon>
    </lineage>
</organism>
<dbReference type="PANTHER" id="PTHR46401">
    <property type="entry name" value="GLYCOSYLTRANSFERASE WBBK-RELATED"/>
    <property type="match status" value="1"/>
</dbReference>
<sequence length="357" mass="41175">MNKMNIAIISYGRGGMLHYALDLASILERENNISLFTTEDVSEYLITDRIKIIKDVNLKKFNSAKQVLKKYPNFDIYHFTAFHPSIYSLIFTRKIRLPNVVFTIHDCNIHPYNFKLLKRLKLKLVYNKFLMNILLNKMGMNLCLSTYVAGQVNQKYGVNPLVVRLPNFSDKFKSISKVEKHYFPKINILVFGSIEKYKGIDKVIALINYVNENSIPNIHFTIAGRISKAYTGVFEKLKNTKIYDRYILDSEIDMFFSNADFLIAPYNEVSQSGVVSLALDYHVPIIASDIGSFSEYIKPENGALLIKMCPDSILNAIKEIRKIKEKSIGNIELQRTTQFKKYNNIYENIIKGINETD</sequence>
<dbReference type="Gene3D" id="3.40.50.2000">
    <property type="entry name" value="Glycogen Phosphorylase B"/>
    <property type="match status" value="2"/>
</dbReference>
<keyword evidence="5" id="KW-1185">Reference proteome</keyword>
<keyword evidence="1" id="KW-0808">Transferase</keyword>
<evidence type="ECO:0000313" key="4">
    <source>
        <dbReference type="EMBL" id="ANW94967.1"/>
    </source>
</evidence>
<gene>
    <name evidence="4" type="ORF">AXE80_01070</name>
</gene>
<dbReference type="Proteomes" id="UP000092967">
    <property type="component" value="Chromosome"/>
</dbReference>
<evidence type="ECO:0000313" key="5">
    <source>
        <dbReference type="Proteomes" id="UP000092967"/>
    </source>
</evidence>
<feature type="domain" description="Glycosyl transferase family 1" evidence="2">
    <location>
        <begin position="177"/>
        <end position="325"/>
    </location>
</feature>
<dbReference type="OrthoDB" id="9790710at2"/>
<dbReference type="GO" id="GO:0016757">
    <property type="term" value="F:glycosyltransferase activity"/>
    <property type="evidence" value="ECO:0007669"/>
    <property type="project" value="InterPro"/>
</dbReference>
<dbReference type="PANTHER" id="PTHR46401:SF2">
    <property type="entry name" value="GLYCOSYLTRANSFERASE WBBK-RELATED"/>
    <property type="match status" value="1"/>
</dbReference>
<dbReference type="AlphaFoldDB" id="A0A1B1Y2K8"/>
<dbReference type="InterPro" id="IPR028098">
    <property type="entry name" value="Glyco_trans_4-like_N"/>
</dbReference>
<accession>A0A1B1Y2K8</accession>
<protein>
    <recommendedName>
        <fullName evidence="6">Glycosyl transferase family 1 domain-containing protein</fullName>
    </recommendedName>
</protein>
<dbReference type="STRING" id="1790137.AXE80_01070"/>
<feature type="domain" description="Glycosyltransferase subfamily 4-like N-terminal" evidence="3">
    <location>
        <begin position="57"/>
        <end position="167"/>
    </location>
</feature>
<dbReference type="RefSeq" id="WP_068824071.1">
    <property type="nucleotide sequence ID" value="NZ_CP014224.1"/>
</dbReference>
<dbReference type="KEGG" id="wfu:AXE80_01070"/>